<feature type="region of interest" description="Disordered" evidence="1">
    <location>
        <begin position="438"/>
        <end position="475"/>
    </location>
</feature>
<name>A0AAV3XYU2_9GAST</name>
<proteinExistence type="predicted"/>
<feature type="transmembrane region" description="Helical" evidence="2">
    <location>
        <begin position="812"/>
        <end position="831"/>
    </location>
</feature>
<organism evidence="3 4">
    <name type="scientific">Plakobranchus ocellatus</name>
    <dbReference type="NCBI Taxonomy" id="259542"/>
    <lineage>
        <taxon>Eukaryota</taxon>
        <taxon>Metazoa</taxon>
        <taxon>Spiralia</taxon>
        <taxon>Lophotrochozoa</taxon>
        <taxon>Mollusca</taxon>
        <taxon>Gastropoda</taxon>
        <taxon>Heterobranchia</taxon>
        <taxon>Euthyneura</taxon>
        <taxon>Panpulmonata</taxon>
        <taxon>Sacoglossa</taxon>
        <taxon>Placobranchoidea</taxon>
        <taxon>Plakobranchidae</taxon>
        <taxon>Plakobranchus</taxon>
    </lineage>
</organism>
<reference evidence="3 4" key="1">
    <citation type="journal article" date="2021" name="Elife">
        <title>Chloroplast acquisition without the gene transfer in kleptoplastic sea slugs, Plakobranchus ocellatus.</title>
        <authorList>
            <person name="Maeda T."/>
            <person name="Takahashi S."/>
            <person name="Yoshida T."/>
            <person name="Shimamura S."/>
            <person name="Takaki Y."/>
            <person name="Nagai Y."/>
            <person name="Toyoda A."/>
            <person name="Suzuki Y."/>
            <person name="Arimoto A."/>
            <person name="Ishii H."/>
            <person name="Satoh N."/>
            <person name="Nishiyama T."/>
            <person name="Hasebe M."/>
            <person name="Maruyama T."/>
            <person name="Minagawa J."/>
            <person name="Obokata J."/>
            <person name="Shigenobu S."/>
        </authorList>
    </citation>
    <scope>NUCLEOTIDE SEQUENCE [LARGE SCALE GENOMIC DNA]</scope>
</reference>
<dbReference type="EMBL" id="BLXT01000298">
    <property type="protein sequence ID" value="GFN75809.1"/>
    <property type="molecule type" value="Genomic_DNA"/>
</dbReference>
<feature type="region of interest" description="Disordered" evidence="1">
    <location>
        <begin position="135"/>
        <end position="167"/>
    </location>
</feature>
<dbReference type="AlphaFoldDB" id="A0AAV3XYU2"/>
<evidence type="ECO:0000313" key="4">
    <source>
        <dbReference type="Proteomes" id="UP000735302"/>
    </source>
</evidence>
<evidence type="ECO:0000256" key="2">
    <source>
        <dbReference type="SAM" id="Phobius"/>
    </source>
</evidence>
<dbReference type="Proteomes" id="UP000735302">
    <property type="component" value="Unassembled WGS sequence"/>
</dbReference>
<keyword evidence="2" id="KW-0472">Membrane</keyword>
<evidence type="ECO:0000313" key="3">
    <source>
        <dbReference type="EMBL" id="GFN75809.1"/>
    </source>
</evidence>
<keyword evidence="2" id="KW-1133">Transmembrane helix</keyword>
<sequence length="1124" mass="126838">MMDENFFLARTKWVDKSKRCQRQSRACETCTRTCGTDMPSGDAQCGVTGDDSDNGLSPRLMMCYNCCVKKNCSVDCKDYHKNTCQPQQCIKGNLMKFSLKPSWVSSEEGRYFCHIKPSHHQYLLNLDYSVKVAGRRQEGEGAARRGRGRNRGGNRRRGKGRNKKEKDVELRKKTIMIYGDDDWIKTGAMTYSDDILDISINSSLGSPPNIVEGNQNSRNVFKVGDYKSKGTRFADDYVPRDYAYLRPPTPHETPDMPQAQQECSVPKLADMLFTSNMENPYIERSGFEATADDMSLPFTVRNKKMAPVVLATLDRDTSILQNLFQPARVLEESFRGDVTHNGSHWVVEVSGEVDVCPGFLRIKVSNPARPAIPMFDCDTAILCPPQFNLTFALPTSDLEGMYKDVLVQVKDNRHEHNFRLFRRTSLEESEEEVDLAKELESVRARPSHDPTAQAMRSSGSGDGADSDSGSQTASNQTPDLPLPIYALLVIAGGILLLLVLAIIGQCFLADFPIPDTPYAQLHHAFFAVCYMMLQFVYSLFISGTAFFLILTIITSRDVNFIVRHGQPGAVSTAASNIELLRLQRHLEGEITRQDTLADAAQEMCIRDVYKISQDMQQLHEALLNSTHDVFERHRLDLLLTQQKIHVRQRLTQDLNKFRESYTKAARAVLMQVNQNAQASYQHVEQNITWLDGARFLHGTVKLYRNTHQKPVKSFMEWTGIRAELKKLEIDLSFSLPALPRLDDIPAPPPDKQPIKRDTGPEFPELDPIRSIQMHNNWFFPVEEMGIGGAASFISLDHEETRPDTAPQSVTSAAFYVFLVLLVLCDLVLLGHRMCTAWTTAKLCVYGFPEYFRENKEAEMGNDDVFASRESKLTPAQGCKDSPIYQSVALFLTQTISTTFFPKIVGAIATCVVMVCVLQLSNQYLTLQELEKAGLYHSAEQYLDLQTSLTNARLTGHATHINTLHFPAFQASVSGHLARHQAVLSIYRKQLLGLQSLSMRMYCEHLKAIDLQAQCSHLTDQISDDNSQAWDKMATMIHACKFYPVVPRLYVRGEDEYIPTSVVQIEAVLESLRHIIFLTARLVTIFLVTVVVKELLCAVAWIFLQRSGAIRIRVIVERDQDEGLQ</sequence>
<feature type="transmembrane region" description="Helical" evidence="2">
    <location>
        <begin position="1081"/>
        <end position="1103"/>
    </location>
</feature>
<comment type="caution">
    <text evidence="3">The sequence shown here is derived from an EMBL/GenBank/DDBJ whole genome shotgun (WGS) entry which is preliminary data.</text>
</comment>
<evidence type="ECO:0000256" key="1">
    <source>
        <dbReference type="SAM" id="MobiDB-lite"/>
    </source>
</evidence>
<feature type="transmembrane region" description="Helical" evidence="2">
    <location>
        <begin position="899"/>
        <end position="919"/>
    </location>
</feature>
<feature type="compositionally biased region" description="Basic and acidic residues" evidence="1">
    <location>
        <begin position="438"/>
        <end position="448"/>
    </location>
</feature>
<keyword evidence="2" id="KW-0812">Transmembrane</keyword>
<protein>
    <submittedName>
        <fullName evidence="3">Delta-like protein 2</fullName>
    </submittedName>
</protein>
<feature type="compositionally biased region" description="Basic residues" evidence="1">
    <location>
        <begin position="144"/>
        <end position="163"/>
    </location>
</feature>
<feature type="transmembrane region" description="Helical" evidence="2">
    <location>
        <begin position="524"/>
        <end position="553"/>
    </location>
</feature>
<feature type="transmembrane region" description="Helical" evidence="2">
    <location>
        <begin position="482"/>
        <end position="503"/>
    </location>
</feature>
<keyword evidence="4" id="KW-1185">Reference proteome</keyword>
<gene>
    <name evidence="3" type="ORF">PoB_000231500</name>
</gene>
<accession>A0AAV3XYU2</accession>